<accession>A0A1I7SDB3</accession>
<keyword evidence="1" id="KW-0812">Transmembrane</keyword>
<dbReference type="Gene3D" id="1.10.3730.20">
    <property type="match status" value="1"/>
</dbReference>
<dbReference type="SUPFAM" id="SSF103481">
    <property type="entry name" value="Multidrug resistance efflux transporter EmrE"/>
    <property type="match status" value="1"/>
</dbReference>
<evidence type="ECO:0000313" key="4">
    <source>
        <dbReference type="Proteomes" id="UP000095284"/>
    </source>
</evidence>
<dbReference type="GO" id="GO:0016020">
    <property type="term" value="C:membrane"/>
    <property type="evidence" value="ECO:0007669"/>
    <property type="project" value="InterPro"/>
</dbReference>
<dbReference type="AlphaFoldDB" id="A0A1I7SDB3"/>
<dbReference type="SMR" id="A0A1I7SDB3"/>
<keyword evidence="1" id="KW-1133">Transmembrane helix</keyword>
<reference evidence="3" key="2">
    <citation type="submission" date="2020-09" db="EMBL/GenBank/DDBJ databases">
        <authorList>
            <person name="Kikuchi T."/>
        </authorList>
    </citation>
    <scope>NUCLEOTIDE SEQUENCE</scope>
    <source>
        <strain evidence="3">Ka4C1</strain>
    </source>
</reference>
<evidence type="ECO:0000256" key="1">
    <source>
        <dbReference type="SAM" id="Phobius"/>
    </source>
</evidence>
<dbReference type="Proteomes" id="UP000095284">
    <property type="component" value="Unplaced"/>
</dbReference>
<dbReference type="WBParaSite" id="BXY_1101800.1">
    <property type="protein sequence ID" value="BXY_1101800.1"/>
    <property type="gene ID" value="BXY_1101800"/>
</dbReference>
<proteinExistence type="predicted"/>
<feature type="transmembrane region" description="Helical" evidence="1">
    <location>
        <begin position="181"/>
        <end position="201"/>
    </location>
</feature>
<evidence type="ECO:0000313" key="3">
    <source>
        <dbReference type="EMBL" id="CAD5234675.1"/>
    </source>
</evidence>
<dbReference type="EMBL" id="CAJFCV020000006">
    <property type="protein sequence ID" value="CAG9130577.1"/>
    <property type="molecule type" value="Genomic_DNA"/>
</dbReference>
<dbReference type="PANTHER" id="PTHR19346:SF4">
    <property type="entry name" value="SUGAR PHOSPHATE TRANSPORTER DOMAIN-CONTAINING PROTEIN"/>
    <property type="match status" value="1"/>
</dbReference>
<dbReference type="InterPro" id="IPR037185">
    <property type="entry name" value="EmrE-like"/>
</dbReference>
<organism evidence="4 6">
    <name type="scientific">Bursaphelenchus xylophilus</name>
    <name type="common">Pinewood nematode worm</name>
    <name type="synonym">Aphelenchoides xylophilus</name>
    <dbReference type="NCBI Taxonomy" id="6326"/>
    <lineage>
        <taxon>Eukaryota</taxon>
        <taxon>Metazoa</taxon>
        <taxon>Ecdysozoa</taxon>
        <taxon>Nematoda</taxon>
        <taxon>Chromadorea</taxon>
        <taxon>Rhabditida</taxon>
        <taxon>Tylenchina</taxon>
        <taxon>Tylenchomorpha</taxon>
        <taxon>Aphelenchoidea</taxon>
        <taxon>Aphelenchoididae</taxon>
        <taxon>Bursaphelenchus</taxon>
    </lineage>
</organism>
<feature type="transmembrane region" description="Helical" evidence="1">
    <location>
        <begin position="213"/>
        <end position="238"/>
    </location>
</feature>
<keyword evidence="5" id="KW-1185">Reference proteome</keyword>
<dbReference type="InterPro" id="IPR026505">
    <property type="entry name" value="Solute_c_fam_35_mem_F3/F4"/>
</dbReference>
<keyword evidence="1" id="KW-0472">Membrane</keyword>
<evidence type="ECO:0000313" key="6">
    <source>
        <dbReference type="WBParaSite" id="BXY_1101800.1"/>
    </source>
</evidence>
<feature type="transmembrane region" description="Helical" evidence="1">
    <location>
        <begin position="304"/>
        <end position="323"/>
    </location>
</feature>
<dbReference type="PANTHER" id="PTHR19346">
    <property type="entry name" value="SUGAR PHOSPHATE TRANSPORTER DOMAIN-CONTAINING PROTEIN"/>
    <property type="match status" value="1"/>
</dbReference>
<feature type="transmembrane region" description="Helical" evidence="1">
    <location>
        <begin position="21"/>
        <end position="38"/>
    </location>
</feature>
<dbReference type="Proteomes" id="UP000659654">
    <property type="component" value="Unassembled WGS sequence"/>
</dbReference>
<dbReference type="Proteomes" id="UP000582659">
    <property type="component" value="Unassembled WGS sequence"/>
</dbReference>
<gene>
    <name evidence="3" type="ORF">BXYJ_LOCUS14766</name>
</gene>
<reference evidence="6" key="1">
    <citation type="submission" date="2016-11" db="UniProtKB">
        <authorList>
            <consortium name="WormBaseParasite"/>
        </authorList>
    </citation>
    <scope>IDENTIFICATION</scope>
</reference>
<dbReference type="EMBL" id="CAJFDI010000006">
    <property type="protein sequence ID" value="CAD5234675.1"/>
    <property type="molecule type" value="Genomic_DNA"/>
</dbReference>
<feature type="domain" description="EamA" evidence="2">
    <location>
        <begin position="27"/>
        <end position="172"/>
    </location>
</feature>
<feature type="transmembrane region" description="Helical" evidence="1">
    <location>
        <begin position="50"/>
        <end position="76"/>
    </location>
</feature>
<feature type="transmembrane region" description="Helical" evidence="1">
    <location>
        <begin position="97"/>
        <end position="118"/>
    </location>
</feature>
<feature type="transmembrane region" description="Helical" evidence="1">
    <location>
        <begin position="130"/>
        <end position="149"/>
    </location>
</feature>
<sequence>MDGECSEPFVSPKNVRSVKTVLISTAVILGVSFSWTLASQLTKSCFHDDFHAPFFIVWFNTNFMMLCYPCYLLFSIGKSWGKIKTETFDKENANQRSLHVITIAFILYTLWTSANVLFSFSLGRLSASASTSLISSNVFMVFILSRVFLNEEYTLRKTLSTALAVIGVVIISCDKEFAGDLLGMVSIIFAAFFASLYRVIFKKVVGNARLGRVSFVLSLLGFLNLILNVIPVILLYILNVEIINLHKIPWYYVIGSALLNMTYNFVVNFSIALITPLFVTIGALFGIPLNMIIDILFNGMQISYGFIIGSALILTSLIINLNLNSLEK</sequence>
<dbReference type="eggNOG" id="KOG4314">
    <property type="taxonomic scope" value="Eukaryota"/>
</dbReference>
<dbReference type="OrthoDB" id="10062838at2759"/>
<dbReference type="InterPro" id="IPR000620">
    <property type="entry name" value="EamA_dom"/>
</dbReference>
<name>A0A1I7SDB3_BURXY</name>
<evidence type="ECO:0000313" key="5">
    <source>
        <dbReference type="Proteomes" id="UP000659654"/>
    </source>
</evidence>
<evidence type="ECO:0000259" key="2">
    <source>
        <dbReference type="Pfam" id="PF00892"/>
    </source>
</evidence>
<protein>
    <submittedName>
        <fullName evidence="3">(pine wood nematode) hypothetical protein</fullName>
    </submittedName>
</protein>
<dbReference type="Pfam" id="PF00892">
    <property type="entry name" value="EamA"/>
    <property type="match status" value="1"/>
</dbReference>